<reference evidence="1 2" key="1">
    <citation type="submission" date="2022-05" db="EMBL/GenBank/DDBJ databases">
        <authorList>
            <consortium name="Genoscope - CEA"/>
            <person name="William W."/>
        </authorList>
    </citation>
    <scope>NUCLEOTIDE SEQUENCE [LARGE SCALE GENOMIC DNA]</scope>
</reference>
<evidence type="ECO:0000313" key="1">
    <source>
        <dbReference type="EMBL" id="CAH3023172.1"/>
    </source>
</evidence>
<evidence type="ECO:0000313" key="2">
    <source>
        <dbReference type="Proteomes" id="UP001159427"/>
    </source>
</evidence>
<organism evidence="1 2">
    <name type="scientific">Porites evermanni</name>
    <dbReference type="NCBI Taxonomy" id="104178"/>
    <lineage>
        <taxon>Eukaryota</taxon>
        <taxon>Metazoa</taxon>
        <taxon>Cnidaria</taxon>
        <taxon>Anthozoa</taxon>
        <taxon>Hexacorallia</taxon>
        <taxon>Scleractinia</taxon>
        <taxon>Fungiina</taxon>
        <taxon>Poritidae</taxon>
        <taxon>Porites</taxon>
    </lineage>
</organism>
<gene>
    <name evidence="1" type="ORF">PEVE_00018257</name>
</gene>
<protein>
    <submittedName>
        <fullName evidence="1">Uncharacterized protein</fullName>
    </submittedName>
</protein>
<accession>A0ABN8M429</accession>
<dbReference type="Proteomes" id="UP001159427">
    <property type="component" value="Unassembled WGS sequence"/>
</dbReference>
<proteinExistence type="predicted"/>
<sequence length="100" mass="10855">MAICTTEQLHDTNAKNNNSTVAIVSGDASDDYYLLKVVSEQPQILKNAVKDDWGVRYPAGAKVSCTDVLGPDPKGMCRWTGYGFCPLCPKLGIQFRASLS</sequence>
<keyword evidence="2" id="KW-1185">Reference proteome</keyword>
<comment type="caution">
    <text evidence="1">The sequence shown here is derived from an EMBL/GenBank/DDBJ whole genome shotgun (WGS) entry which is preliminary data.</text>
</comment>
<dbReference type="EMBL" id="CALNXI010000249">
    <property type="protein sequence ID" value="CAH3023172.1"/>
    <property type="molecule type" value="Genomic_DNA"/>
</dbReference>
<name>A0ABN8M429_9CNID</name>